<evidence type="ECO:0000313" key="4">
    <source>
        <dbReference type="Proteomes" id="UP000242287"/>
    </source>
</evidence>
<proteinExistence type="predicted"/>
<dbReference type="GO" id="GO:0008270">
    <property type="term" value="F:zinc ion binding"/>
    <property type="evidence" value="ECO:0007669"/>
    <property type="project" value="UniProtKB-KW"/>
</dbReference>
<reference evidence="3 4" key="1">
    <citation type="submission" date="2014-02" db="EMBL/GenBank/DDBJ databases">
        <title>Transposable element dynamics among asymbiotic and ectomycorrhizal Amanita fungi.</title>
        <authorList>
            <consortium name="DOE Joint Genome Institute"/>
            <person name="Hess J."/>
            <person name="Skrede I."/>
            <person name="Wolfe B."/>
            <person name="LaButti K."/>
            <person name="Ohm R.A."/>
            <person name="Grigoriev I.V."/>
            <person name="Pringle A."/>
        </authorList>
    </citation>
    <scope>NUCLEOTIDE SEQUENCE [LARGE SCALE GENOMIC DNA]</scope>
    <source>
        <strain evidence="3 4">SKay4041</strain>
    </source>
</reference>
<keyword evidence="1" id="KW-0862">Zinc</keyword>
<keyword evidence="1" id="KW-0863">Zinc-finger</keyword>
<evidence type="ECO:0000313" key="3">
    <source>
        <dbReference type="EMBL" id="PFH45755.1"/>
    </source>
</evidence>
<organism evidence="3 4">
    <name type="scientific">Amanita thiersii Skay4041</name>
    <dbReference type="NCBI Taxonomy" id="703135"/>
    <lineage>
        <taxon>Eukaryota</taxon>
        <taxon>Fungi</taxon>
        <taxon>Dikarya</taxon>
        <taxon>Basidiomycota</taxon>
        <taxon>Agaricomycotina</taxon>
        <taxon>Agaricomycetes</taxon>
        <taxon>Agaricomycetidae</taxon>
        <taxon>Agaricales</taxon>
        <taxon>Pluteineae</taxon>
        <taxon>Amanitaceae</taxon>
        <taxon>Amanita</taxon>
    </lineage>
</organism>
<dbReference type="AlphaFoldDB" id="A0A2A9N6N2"/>
<feature type="domain" description="CCHC-type" evidence="2">
    <location>
        <begin position="66"/>
        <end position="79"/>
    </location>
</feature>
<gene>
    <name evidence="3" type="ORF">AMATHDRAFT_123980</name>
</gene>
<name>A0A2A9N6N2_9AGAR</name>
<keyword evidence="1" id="KW-0479">Metal-binding</keyword>
<dbReference type="EMBL" id="KZ302297">
    <property type="protein sequence ID" value="PFH45755.1"/>
    <property type="molecule type" value="Genomic_DNA"/>
</dbReference>
<sequence>PTTLEKWYDLMIRLDRQWRQAVAEKKIFAARSGKGDLGSIPPVGNTWQTHNPNVMDVDCNRSQCWCYNCGQVGHFACNC</sequence>
<accession>A0A2A9N6N2</accession>
<dbReference type="InterPro" id="IPR001878">
    <property type="entry name" value="Znf_CCHC"/>
</dbReference>
<evidence type="ECO:0000259" key="2">
    <source>
        <dbReference type="PROSITE" id="PS50158"/>
    </source>
</evidence>
<dbReference type="GO" id="GO:0003676">
    <property type="term" value="F:nucleic acid binding"/>
    <property type="evidence" value="ECO:0007669"/>
    <property type="project" value="InterPro"/>
</dbReference>
<protein>
    <recommendedName>
        <fullName evidence="2">CCHC-type domain-containing protein</fullName>
    </recommendedName>
</protein>
<feature type="non-terminal residue" evidence="3">
    <location>
        <position position="79"/>
    </location>
</feature>
<keyword evidence="4" id="KW-1185">Reference proteome</keyword>
<evidence type="ECO:0000256" key="1">
    <source>
        <dbReference type="PROSITE-ProRule" id="PRU00047"/>
    </source>
</evidence>
<dbReference type="Proteomes" id="UP000242287">
    <property type="component" value="Unassembled WGS sequence"/>
</dbReference>
<dbReference type="PROSITE" id="PS50158">
    <property type="entry name" value="ZF_CCHC"/>
    <property type="match status" value="1"/>
</dbReference>
<feature type="non-terminal residue" evidence="3">
    <location>
        <position position="1"/>
    </location>
</feature>